<gene>
    <name evidence="1" type="ORF">Acr_11g0000800</name>
</gene>
<sequence length="98" mass="11067">MVLTNVVDDDTNYHMDLIAGLAYMRPRSDSIRVLGRGHQLEDYKNSLAKLALTLFSMAELVPTSQFLNADFPDMFLIASSMAEAELPPYKWHFEGLEA</sequence>
<accession>A0A7J0FAN9</accession>
<dbReference type="EMBL" id="BJWL01000011">
    <property type="protein sequence ID" value="GFY95774.1"/>
    <property type="molecule type" value="Genomic_DNA"/>
</dbReference>
<reference evidence="1 2" key="1">
    <citation type="submission" date="2019-07" db="EMBL/GenBank/DDBJ databases">
        <title>De Novo Assembly of kiwifruit Actinidia rufa.</title>
        <authorList>
            <person name="Sugita-Konishi S."/>
            <person name="Sato K."/>
            <person name="Mori E."/>
            <person name="Abe Y."/>
            <person name="Kisaki G."/>
            <person name="Hamano K."/>
            <person name="Suezawa K."/>
            <person name="Otani M."/>
            <person name="Fukuda T."/>
            <person name="Manabe T."/>
            <person name="Gomi K."/>
            <person name="Tabuchi M."/>
            <person name="Akimitsu K."/>
            <person name="Kataoka I."/>
        </authorList>
    </citation>
    <scope>NUCLEOTIDE SEQUENCE [LARGE SCALE GENOMIC DNA]</scope>
    <source>
        <strain evidence="2">cv. Fuchu</strain>
    </source>
</reference>
<dbReference type="Proteomes" id="UP000585474">
    <property type="component" value="Unassembled WGS sequence"/>
</dbReference>
<proteinExistence type="predicted"/>
<name>A0A7J0FAN9_9ERIC</name>
<keyword evidence="2" id="KW-1185">Reference proteome</keyword>
<organism evidence="1 2">
    <name type="scientific">Actinidia rufa</name>
    <dbReference type="NCBI Taxonomy" id="165716"/>
    <lineage>
        <taxon>Eukaryota</taxon>
        <taxon>Viridiplantae</taxon>
        <taxon>Streptophyta</taxon>
        <taxon>Embryophyta</taxon>
        <taxon>Tracheophyta</taxon>
        <taxon>Spermatophyta</taxon>
        <taxon>Magnoliopsida</taxon>
        <taxon>eudicotyledons</taxon>
        <taxon>Gunneridae</taxon>
        <taxon>Pentapetalae</taxon>
        <taxon>asterids</taxon>
        <taxon>Ericales</taxon>
        <taxon>Actinidiaceae</taxon>
        <taxon>Actinidia</taxon>
    </lineage>
</organism>
<dbReference type="AlphaFoldDB" id="A0A7J0FAN9"/>
<evidence type="ECO:0000313" key="1">
    <source>
        <dbReference type="EMBL" id="GFY95774.1"/>
    </source>
</evidence>
<comment type="caution">
    <text evidence="1">The sequence shown here is derived from an EMBL/GenBank/DDBJ whole genome shotgun (WGS) entry which is preliminary data.</text>
</comment>
<protein>
    <submittedName>
        <fullName evidence="1">Ubiquitin-activating enzyme 1</fullName>
    </submittedName>
</protein>
<evidence type="ECO:0000313" key="2">
    <source>
        <dbReference type="Proteomes" id="UP000585474"/>
    </source>
</evidence>